<evidence type="ECO:0000313" key="3">
    <source>
        <dbReference type="Proteomes" id="UP000548326"/>
    </source>
</evidence>
<feature type="chain" id="PRO_5032297189" description="DUF4412 domain-containing protein" evidence="1">
    <location>
        <begin position="23"/>
        <end position="221"/>
    </location>
</feature>
<sequence>MKPLYTYLTVTLFTLFTMQAFAQNMNAVNNMLNRQNMQFNMQMQMQMNMMMLNRNQSNYQFNYLVTMKDSSQIFVHSKIYSDTARHKTYLIFVDKSYSKRDTNRSKKIYVSQTLSIARNLGGNGSPDEWYKGMAKDSCWMFKAISGFINAYSMLSQTDNSNFDTFTLVAIQKGDGPVIKLTADNLKLMVGQDVDALENIQKKNYYKAIKKYNRNAEKAAKK</sequence>
<dbReference type="RefSeq" id="WP_183588120.1">
    <property type="nucleotide sequence ID" value="NZ_JACHCA010000007.1"/>
</dbReference>
<evidence type="ECO:0008006" key="4">
    <source>
        <dbReference type="Google" id="ProtNLM"/>
    </source>
</evidence>
<gene>
    <name evidence="2" type="ORF">HDF22_002871</name>
</gene>
<protein>
    <recommendedName>
        <fullName evidence="4">DUF4412 domain-containing protein</fullName>
    </recommendedName>
</protein>
<dbReference type="Proteomes" id="UP000548326">
    <property type="component" value="Unassembled WGS sequence"/>
</dbReference>
<dbReference type="EMBL" id="JACHCA010000007">
    <property type="protein sequence ID" value="MBB6128748.1"/>
    <property type="molecule type" value="Genomic_DNA"/>
</dbReference>
<name>A0A841JJ72_9SPHI</name>
<evidence type="ECO:0000313" key="2">
    <source>
        <dbReference type="EMBL" id="MBB6128748.1"/>
    </source>
</evidence>
<reference evidence="2 3" key="1">
    <citation type="submission" date="2020-08" db="EMBL/GenBank/DDBJ databases">
        <title>Genomic Encyclopedia of Type Strains, Phase IV (KMG-V): Genome sequencing to study the core and pangenomes of soil and plant-associated prokaryotes.</title>
        <authorList>
            <person name="Whitman W."/>
        </authorList>
    </citation>
    <scope>NUCLEOTIDE SEQUENCE [LARGE SCALE GENOMIC DNA]</scope>
    <source>
        <strain evidence="2 3">MP601</strain>
    </source>
</reference>
<organism evidence="2 3">
    <name type="scientific">Mucilaginibacter lappiensis</name>
    <dbReference type="NCBI Taxonomy" id="354630"/>
    <lineage>
        <taxon>Bacteria</taxon>
        <taxon>Pseudomonadati</taxon>
        <taxon>Bacteroidota</taxon>
        <taxon>Sphingobacteriia</taxon>
        <taxon>Sphingobacteriales</taxon>
        <taxon>Sphingobacteriaceae</taxon>
        <taxon>Mucilaginibacter</taxon>
    </lineage>
</organism>
<feature type="signal peptide" evidence="1">
    <location>
        <begin position="1"/>
        <end position="22"/>
    </location>
</feature>
<keyword evidence="1" id="KW-0732">Signal</keyword>
<evidence type="ECO:0000256" key="1">
    <source>
        <dbReference type="SAM" id="SignalP"/>
    </source>
</evidence>
<proteinExistence type="predicted"/>
<dbReference type="AlphaFoldDB" id="A0A841JJ72"/>
<accession>A0A841JJ72</accession>
<comment type="caution">
    <text evidence="2">The sequence shown here is derived from an EMBL/GenBank/DDBJ whole genome shotgun (WGS) entry which is preliminary data.</text>
</comment>